<dbReference type="Proteomes" id="UP000231293">
    <property type="component" value="Unassembled WGS sequence"/>
</dbReference>
<evidence type="ECO:0000313" key="2">
    <source>
        <dbReference type="Proteomes" id="UP000231293"/>
    </source>
</evidence>
<accession>A0A2N9WVF5</accession>
<dbReference type="EMBL" id="MDVB01000038">
    <property type="protein sequence ID" value="PIT17151.1"/>
    <property type="molecule type" value="Genomic_DNA"/>
</dbReference>
<sequence>MIVLSGILLLGSNIGNLGKICRSLHGVLHLMGVCDSAIFADVKNFVAKTKDICILNDFNNTFSLC</sequence>
<protein>
    <submittedName>
        <fullName evidence="1">Uncharacterized protein</fullName>
    </submittedName>
</protein>
<reference evidence="1 2" key="1">
    <citation type="journal article" date="2017" name="MBio">
        <title>Type VI secretion-mediated competition in the bee gut microbiome.</title>
        <authorList>
            <person name="Steele M.I."/>
            <person name="Kwong W.K."/>
            <person name="Powell J.E."/>
            <person name="Whiteley M."/>
            <person name="Moran N.A."/>
        </authorList>
    </citation>
    <scope>NUCLEOTIDE SEQUENCE [LARGE SCALE GENOMIC DNA]</scope>
    <source>
        <strain evidence="1 2">App2-2</strain>
    </source>
</reference>
<organism evidence="1 2">
    <name type="scientific">Snodgrassella alvi</name>
    <dbReference type="NCBI Taxonomy" id="1196083"/>
    <lineage>
        <taxon>Bacteria</taxon>
        <taxon>Pseudomonadati</taxon>
        <taxon>Pseudomonadota</taxon>
        <taxon>Betaproteobacteria</taxon>
        <taxon>Neisseriales</taxon>
        <taxon>Neisseriaceae</taxon>
        <taxon>Snodgrassella</taxon>
    </lineage>
</organism>
<name>A0A2N9WVF5_9NEIS</name>
<comment type="caution">
    <text evidence="1">The sequence shown here is derived from an EMBL/GenBank/DDBJ whole genome shotgun (WGS) entry which is preliminary data.</text>
</comment>
<gene>
    <name evidence="1" type="ORF">BGI32_03170</name>
</gene>
<evidence type="ECO:0000313" key="1">
    <source>
        <dbReference type="EMBL" id="PIT17151.1"/>
    </source>
</evidence>
<dbReference type="AlphaFoldDB" id="A0A2N9WVF5"/>
<proteinExistence type="predicted"/>